<dbReference type="EMBL" id="BMAV01026453">
    <property type="protein sequence ID" value="GFS50496.1"/>
    <property type="molecule type" value="Genomic_DNA"/>
</dbReference>
<evidence type="ECO:0000256" key="1">
    <source>
        <dbReference type="SAM" id="MobiDB-lite"/>
    </source>
</evidence>
<reference evidence="2" key="1">
    <citation type="submission" date="2020-08" db="EMBL/GenBank/DDBJ databases">
        <title>Multicomponent nature underlies the extraordinary mechanical properties of spider dragline silk.</title>
        <authorList>
            <person name="Kono N."/>
            <person name="Nakamura H."/>
            <person name="Mori M."/>
            <person name="Yoshida Y."/>
            <person name="Ohtoshi R."/>
            <person name="Malay A.D."/>
            <person name="Moran D.A.P."/>
            <person name="Tomita M."/>
            <person name="Numata K."/>
            <person name="Arakawa K."/>
        </authorList>
    </citation>
    <scope>NUCLEOTIDE SEQUENCE</scope>
</reference>
<evidence type="ECO:0000313" key="2">
    <source>
        <dbReference type="EMBL" id="GFS50496.1"/>
    </source>
</evidence>
<name>A0A8X6JQ07_9ARAC</name>
<feature type="region of interest" description="Disordered" evidence="1">
    <location>
        <begin position="50"/>
        <end position="72"/>
    </location>
</feature>
<protein>
    <submittedName>
        <fullName evidence="2">Uncharacterized protein</fullName>
    </submittedName>
</protein>
<organism evidence="2 3">
    <name type="scientific">Trichonephila inaurata madagascariensis</name>
    <dbReference type="NCBI Taxonomy" id="2747483"/>
    <lineage>
        <taxon>Eukaryota</taxon>
        <taxon>Metazoa</taxon>
        <taxon>Ecdysozoa</taxon>
        <taxon>Arthropoda</taxon>
        <taxon>Chelicerata</taxon>
        <taxon>Arachnida</taxon>
        <taxon>Araneae</taxon>
        <taxon>Araneomorphae</taxon>
        <taxon>Entelegynae</taxon>
        <taxon>Araneoidea</taxon>
        <taxon>Nephilidae</taxon>
        <taxon>Trichonephila</taxon>
        <taxon>Trichonephila inaurata</taxon>
    </lineage>
</organism>
<dbReference type="Proteomes" id="UP000886998">
    <property type="component" value="Unassembled WGS sequence"/>
</dbReference>
<accession>A0A8X6JQ07</accession>
<comment type="caution">
    <text evidence="2">The sequence shown here is derived from an EMBL/GenBank/DDBJ whole genome shotgun (WGS) entry which is preliminary data.</text>
</comment>
<gene>
    <name evidence="2" type="ORF">TNIN_223541</name>
</gene>
<proteinExistence type="predicted"/>
<sequence>MSSESEATEDDCFGVKSYGQELRNKGLALNWMFPRRKISLQLSLEHTRSLEKKPHEFRSQRMQLRDKMKTSH</sequence>
<dbReference type="AlphaFoldDB" id="A0A8X6JQ07"/>
<evidence type="ECO:0000313" key="3">
    <source>
        <dbReference type="Proteomes" id="UP000886998"/>
    </source>
</evidence>
<keyword evidence="3" id="KW-1185">Reference proteome</keyword>